<sequence>MASTLWDESLQARSNDPDEKNSQTTQQTDPKPQLDSTCPDHGAESDDMAEDAGEKEMPGALQQIMTRNEQISTHILIWLLVFILGFSSSIFKVLTPYVVSDFKRHALTATTDVVANIASGVFRLPYAKLLDVWGRPHSLTRHRNGMRPQTGSIRI</sequence>
<dbReference type="SUPFAM" id="SSF103473">
    <property type="entry name" value="MFS general substrate transporter"/>
    <property type="match status" value="1"/>
</dbReference>
<accession>A0AAX6N0G1</accession>
<dbReference type="AlphaFoldDB" id="A0AAX6N0G1"/>
<keyword evidence="2" id="KW-0472">Membrane</keyword>
<evidence type="ECO:0000313" key="4">
    <source>
        <dbReference type="Proteomes" id="UP001369815"/>
    </source>
</evidence>
<name>A0AAX6N0G1_9PEZI</name>
<dbReference type="EMBL" id="JBANMG010000001">
    <property type="protein sequence ID" value="KAK6958378.1"/>
    <property type="molecule type" value="Genomic_DNA"/>
</dbReference>
<comment type="caution">
    <text evidence="3">The sequence shown here is derived from an EMBL/GenBank/DDBJ whole genome shotgun (WGS) entry which is preliminary data.</text>
</comment>
<reference evidence="3 4" key="1">
    <citation type="journal article" date="2024" name="Front Chem Biol">
        <title>Unveiling the potential of Daldinia eschscholtzii MFLUCC 19-0629 through bioactivity and bioinformatics studies for enhanced sustainable agriculture production.</title>
        <authorList>
            <person name="Brooks S."/>
            <person name="Weaver J.A."/>
            <person name="Klomchit A."/>
            <person name="Alharthi S.A."/>
            <person name="Onlamun T."/>
            <person name="Nurani R."/>
            <person name="Vong T.K."/>
            <person name="Alberti F."/>
            <person name="Greco C."/>
        </authorList>
    </citation>
    <scope>NUCLEOTIDE SEQUENCE [LARGE SCALE GENOMIC DNA]</scope>
    <source>
        <strain evidence="3">MFLUCC 19-0629</strain>
    </source>
</reference>
<feature type="region of interest" description="Disordered" evidence="1">
    <location>
        <begin position="1"/>
        <end position="58"/>
    </location>
</feature>
<proteinExistence type="predicted"/>
<evidence type="ECO:0000256" key="2">
    <source>
        <dbReference type="SAM" id="Phobius"/>
    </source>
</evidence>
<protein>
    <submittedName>
        <fullName evidence="3">Uncharacterized protein</fullName>
    </submittedName>
</protein>
<evidence type="ECO:0000256" key="1">
    <source>
        <dbReference type="SAM" id="MobiDB-lite"/>
    </source>
</evidence>
<dbReference type="InterPro" id="IPR036259">
    <property type="entry name" value="MFS_trans_sf"/>
</dbReference>
<gene>
    <name evidence="3" type="ORF">Daesc_001177</name>
</gene>
<organism evidence="3 4">
    <name type="scientific">Daldinia eschscholtzii</name>
    <dbReference type="NCBI Taxonomy" id="292717"/>
    <lineage>
        <taxon>Eukaryota</taxon>
        <taxon>Fungi</taxon>
        <taxon>Dikarya</taxon>
        <taxon>Ascomycota</taxon>
        <taxon>Pezizomycotina</taxon>
        <taxon>Sordariomycetes</taxon>
        <taxon>Xylariomycetidae</taxon>
        <taxon>Xylariales</taxon>
        <taxon>Hypoxylaceae</taxon>
        <taxon>Daldinia</taxon>
    </lineage>
</organism>
<feature type="compositionally biased region" description="Polar residues" evidence="1">
    <location>
        <begin position="22"/>
        <end position="36"/>
    </location>
</feature>
<keyword evidence="2" id="KW-1133">Transmembrane helix</keyword>
<keyword evidence="4" id="KW-1185">Reference proteome</keyword>
<keyword evidence="2" id="KW-0812">Transmembrane</keyword>
<feature type="transmembrane region" description="Helical" evidence="2">
    <location>
        <begin position="75"/>
        <end position="94"/>
    </location>
</feature>
<dbReference type="Proteomes" id="UP001369815">
    <property type="component" value="Unassembled WGS sequence"/>
</dbReference>
<evidence type="ECO:0000313" key="3">
    <source>
        <dbReference type="EMBL" id="KAK6958378.1"/>
    </source>
</evidence>